<name>A0A812K4B6_9DINO</name>
<dbReference type="InterPro" id="IPR050952">
    <property type="entry name" value="TRIM-NHL_E3_ligases"/>
</dbReference>
<dbReference type="Gene3D" id="2.40.10.500">
    <property type="match status" value="1"/>
</dbReference>
<protein>
    <submittedName>
        <fullName evidence="3">Trim3 protein</fullName>
    </submittedName>
</protein>
<evidence type="ECO:0000313" key="3">
    <source>
        <dbReference type="EMBL" id="CAE7222063.1"/>
    </source>
</evidence>
<keyword evidence="4" id="KW-1185">Reference proteome</keyword>
<dbReference type="OrthoDB" id="342730at2759"/>
<dbReference type="Proteomes" id="UP000601435">
    <property type="component" value="Unassembled WGS sequence"/>
</dbReference>
<organism evidence="3 4">
    <name type="scientific">Symbiodinium necroappetens</name>
    <dbReference type="NCBI Taxonomy" id="1628268"/>
    <lineage>
        <taxon>Eukaryota</taxon>
        <taxon>Sar</taxon>
        <taxon>Alveolata</taxon>
        <taxon>Dinophyceae</taxon>
        <taxon>Suessiales</taxon>
        <taxon>Symbiodiniaceae</taxon>
        <taxon>Symbiodinium</taxon>
    </lineage>
</organism>
<dbReference type="PANTHER" id="PTHR24104">
    <property type="entry name" value="E3 UBIQUITIN-PROTEIN LIGASE NHLRC1-RELATED"/>
    <property type="match status" value="1"/>
</dbReference>
<dbReference type="EMBL" id="CAJNJA010007233">
    <property type="protein sequence ID" value="CAE7222063.1"/>
    <property type="molecule type" value="Genomic_DNA"/>
</dbReference>
<dbReference type="InterPro" id="IPR001258">
    <property type="entry name" value="NHL_repeat"/>
</dbReference>
<dbReference type="PANTHER" id="PTHR24104:SF25">
    <property type="entry name" value="PROTEIN LIN-41"/>
    <property type="match status" value="1"/>
</dbReference>
<reference evidence="3" key="1">
    <citation type="submission" date="2021-02" db="EMBL/GenBank/DDBJ databases">
        <authorList>
            <person name="Dougan E. K."/>
            <person name="Rhodes N."/>
            <person name="Thang M."/>
            <person name="Chan C."/>
        </authorList>
    </citation>
    <scope>NUCLEOTIDE SEQUENCE</scope>
</reference>
<comment type="caution">
    <text evidence="3">The sequence shown here is derived from an EMBL/GenBank/DDBJ whole genome shotgun (WGS) entry which is preliminary data.</text>
</comment>
<dbReference type="AlphaFoldDB" id="A0A812K4B6"/>
<evidence type="ECO:0000313" key="4">
    <source>
        <dbReference type="Proteomes" id="UP000601435"/>
    </source>
</evidence>
<keyword evidence="1" id="KW-0677">Repeat</keyword>
<accession>A0A812K4B6</accession>
<dbReference type="GO" id="GO:0008270">
    <property type="term" value="F:zinc ion binding"/>
    <property type="evidence" value="ECO:0007669"/>
    <property type="project" value="UniProtKB-KW"/>
</dbReference>
<dbReference type="PROSITE" id="PS51125">
    <property type="entry name" value="NHL"/>
    <property type="match status" value="1"/>
</dbReference>
<evidence type="ECO:0000256" key="1">
    <source>
        <dbReference type="ARBA" id="ARBA00022737"/>
    </source>
</evidence>
<gene>
    <name evidence="3" type="primary">Trim3</name>
    <name evidence="3" type="ORF">SNEC2469_LOCUS2893</name>
</gene>
<dbReference type="SUPFAM" id="SSF101898">
    <property type="entry name" value="NHL repeat"/>
    <property type="match status" value="1"/>
</dbReference>
<proteinExistence type="predicted"/>
<dbReference type="InterPro" id="IPR015943">
    <property type="entry name" value="WD40/YVTN_repeat-like_dom_sf"/>
</dbReference>
<feature type="repeat" description="NHL" evidence="2">
    <location>
        <begin position="268"/>
        <end position="302"/>
    </location>
</feature>
<sequence length="353" mass="38290">MASPSESSDSLRLRVSKLGGEEQDVQVERSCSLEEFKSLLAGRGLVKEGLAVDFIVEGVLLNLSRSGATIGDLNLAEDSHLVVITRRSHDYSQIREVQCMVKSHNWPQGVLTTPEGHLYVCHYSGQLQVYDLELKLLRETVLASPVVHPSQMAMAPNGELVMACFDGSAAVVDSGTLELIRMIPAKNRSQSTGLAIQGEELFVSHRGTEDGTEQIEVFELQTGQYLRNLDGFTRPSGLCAFDGGLLVTDRGGDVVWLVDHEGNRTKIGQGELRHPNDVAVDLSGNILVMDTGNERIAAFRPDGSLMCSILPGTFTDFGNTHSYISVNPVNGTISVSMDDAHYVAILAPPIQID</sequence>
<dbReference type="Gene3D" id="2.130.10.10">
    <property type="entry name" value="YVTN repeat-like/Quinoprotein amine dehydrogenase"/>
    <property type="match status" value="1"/>
</dbReference>
<evidence type="ECO:0000256" key="2">
    <source>
        <dbReference type="PROSITE-ProRule" id="PRU00504"/>
    </source>
</evidence>